<proteinExistence type="predicted"/>
<gene>
    <name evidence="1" type="ORF">AVDCRST_MAG07-3129</name>
</gene>
<dbReference type="AlphaFoldDB" id="A0A6J4MB04"/>
<name>A0A6J4MB04_9ACTN</name>
<reference evidence="1" key="1">
    <citation type="submission" date="2020-02" db="EMBL/GenBank/DDBJ databases">
        <authorList>
            <person name="Meier V. D."/>
        </authorList>
    </citation>
    <scope>NUCLEOTIDE SEQUENCE</scope>
    <source>
        <strain evidence="1">AVDCRST_MAG07</strain>
    </source>
</reference>
<sequence length="39" mass="4273">MAGRSCARPDREAVVRHAGPTGMTSRARWGFPLRCCRGV</sequence>
<evidence type="ECO:0000313" key="1">
    <source>
        <dbReference type="EMBL" id="CAA9353008.1"/>
    </source>
</evidence>
<protein>
    <submittedName>
        <fullName evidence="1">Uncharacterized protein</fullName>
    </submittedName>
</protein>
<accession>A0A6J4MB04</accession>
<dbReference type="EMBL" id="CADCUB010000150">
    <property type="protein sequence ID" value="CAA9353008.1"/>
    <property type="molecule type" value="Genomic_DNA"/>
</dbReference>
<organism evidence="1">
    <name type="scientific">uncultured Frankineae bacterium</name>
    <dbReference type="NCBI Taxonomy" id="437475"/>
    <lineage>
        <taxon>Bacteria</taxon>
        <taxon>Bacillati</taxon>
        <taxon>Actinomycetota</taxon>
        <taxon>Actinomycetes</taxon>
        <taxon>Frankiales</taxon>
        <taxon>environmental samples</taxon>
    </lineage>
</organism>